<accession>A0A838CXS5</accession>
<dbReference type="EMBL" id="JACEFG010000005">
    <property type="protein sequence ID" value="MBA2176837.1"/>
    <property type="molecule type" value="Genomic_DNA"/>
</dbReference>
<evidence type="ECO:0000313" key="2">
    <source>
        <dbReference type="Proteomes" id="UP000571017"/>
    </source>
</evidence>
<comment type="caution">
    <text evidence="1">The sequence shown here is derived from an EMBL/GenBank/DDBJ whole genome shotgun (WGS) entry which is preliminary data.</text>
</comment>
<sequence>MEKGDIMAEEKKDTQVVNIKLDRALWKQVGIKSIELDEDKKDFTEKALRERLERLNKE</sequence>
<organism evidence="1 2">
    <name type="scientific">Halobacillus locisalis</name>
    <dbReference type="NCBI Taxonomy" id="220753"/>
    <lineage>
        <taxon>Bacteria</taxon>
        <taxon>Bacillati</taxon>
        <taxon>Bacillota</taxon>
        <taxon>Bacilli</taxon>
        <taxon>Bacillales</taxon>
        <taxon>Bacillaceae</taxon>
        <taxon>Halobacillus</taxon>
    </lineage>
</organism>
<dbReference type="Proteomes" id="UP000571017">
    <property type="component" value="Unassembled WGS sequence"/>
</dbReference>
<reference evidence="1 2" key="1">
    <citation type="journal article" date="2004" name="Extremophiles">
        <title>Halobacillus locisalis sp. nov., a halophilic bacterium isolated from a marine solar saltern of the Yellow Sea in Korea.</title>
        <authorList>
            <person name="Yoon J.H."/>
            <person name="Kang K.H."/>
            <person name="Oh T.K."/>
            <person name="Park Y.H."/>
        </authorList>
    </citation>
    <scope>NUCLEOTIDE SEQUENCE [LARGE SCALE GENOMIC DNA]</scope>
    <source>
        <strain evidence="1 2">KCTC 3788</strain>
    </source>
</reference>
<dbReference type="RefSeq" id="WP_181473898.1">
    <property type="nucleotide sequence ID" value="NZ_JACEFG010000005.1"/>
</dbReference>
<proteinExistence type="predicted"/>
<name>A0A838CXS5_9BACI</name>
<protein>
    <submittedName>
        <fullName evidence="1">Uncharacterized protein</fullName>
    </submittedName>
</protein>
<evidence type="ECO:0000313" key="1">
    <source>
        <dbReference type="EMBL" id="MBA2176837.1"/>
    </source>
</evidence>
<gene>
    <name evidence="1" type="ORF">H0266_18315</name>
</gene>
<dbReference type="AlphaFoldDB" id="A0A838CXS5"/>
<keyword evidence="2" id="KW-1185">Reference proteome</keyword>